<keyword evidence="1" id="KW-0472">Membrane</keyword>
<dbReference type="Pfam" id="PF11167">
    <property type="entry name" value="DUF2953"/>
    <property type="match status" value="1"/>
</dbReference>
<keyword evidence="1" id="KW-0812">Transmembrane</keyword>
<name>A0ABV6DNR5_9BACL</name>
<gene>
    <name evidence="2" type="ORF">ACFFK0_17785</name>
</gene>
<protein>
    <submittedName>
        <fullName evidence="2">DUF2953 domain-containing protein</fullName>
    </submittedName>
</protein>
<dbReference type="InterPro" id="IPR021338">
    <property type="entry name" value="DUF2953"/>
</dbReference>
<evidence type="ECO:0000313" key="3">
    <source>
        <dbReference type="Proteomes" id="UP001589776"/>
    </source>
</evidence>
<feature type="transmembrane region" description="Helical" evidence="1">
    <location>
        <begin position="6"/>
        <end position="27"/>
    </location>
</feature>
<keyword evidence="1" id="KW-1133">Transmembrane helix</keyword>
<dbReference type="EMBL" id="JBHLWN010000071">
    <property type="protein sequence ID" value="MFC0214284.1"/>
    <property type="molecule type" value="Genomic_DNA"/>
</dbReference>
<reference evidence="2 3" key="1">
    <citation type="submission" date="2024-09" db="EMBL/GenBank/DDBJ databases">
        <authorList>
            <person name="Sun Q."/>
            <person name="Mori K."/>
        </authorList>
    </citation>
    <scope>NUCLEOTIDE SEQUENCE [LARGE SCALE GENOMIC DNA]</scope>
    <source>
        <strain evidence="2 3">CCM 7759</strain>
    </source>
</reference>
<dbReference type="RefSeq" id="WP_377471642.1">
    <property type="nucleotide sequence ID" value="NZ_JBHLWN010000071.1"/>
</dbReference>
<keyword evidence="3" id="KW-1185">Reference proteome</keyword>
<organism evidence="2 3">
    <name type="scientific">Paenibacillus chartarius</name>
    <dbReference type="NCBI Taxonomy" id="747481"/>
    <lineage>
        <taxon>Bacteria</taxon>
        <taxon>Bacillati</taxon>
        <taxon>Bacillota</taxon>
        <taxon>Bacilli</taxon>
        <taxon>Bacillales</taxon>
        <taxon>Paenibacillaceae</taxon>
        <taxon>Paenibacillus</taxon>
    </lineage>
</organism>
<evidence type="ECO:0000256" key="1">
    <source>
        <dbReference type="SAM" id="Phobius"/>
    </source>
</evidence>
<comment type="caution">
    <text evidence="2">The sequence shown here is derived from an EMBL/GenBank/DDBJ whole genome shotgun (WGS) entry which is preliminary data.</text>
</comment>
<sequence>MSITAMTVLIVIAVLAVLVAVVLISRIRVEVTAARVRENDRVSISVRALFGFVRYRLNVPMIDFRNFNEGIAIKHQSAGSPGLPKEFHLNRENILDMFERVRLIIKNVFNLLEWMKSTLAKLECTAFRWHTHVGIGDAPETAMTTGLVWGLQTSVAGLVFQRVCLKAAADVQVFPQYNQQVFATELAGKFQIRVWHVAAAGFKLIPHIWKAKGDWRTWSQILFQPRMKSVG</sequence>
<evidence type="ECO:0000313" key="2">
    <source>
        <dbReference type="EMBL" id="MFC0214284.1"/>
    </source>
</evidence>
<proteinExistence type="predicted"/>
<dbReference type="Proteomes" id="UP001589776">
    <property type="component" value="Unassembled WGS sequence"/>
</dbReference>
<accession>A0ABV6DNR5</accession>